<organism evidence="3 5">
    <name type="scientific">Hortaea werneckii</name>
    <name type="common">Black yeast</name>
    <name type="synonym">Cladosporium werneckii</name>
    <dbReference type="NCBI Taxonomy" id="91943"/>
    <lineage>
        <taxon>Eukaryota</taxon>
        <taxon>Fungi</taxon>
        <taxon>Dikarya</taxon>
        <taxon>Ascomycota</taxon>
        <taxon>Pezizomycotina</taxon>
        <taxon>Dothideomycetes</taxon>
        <taxon>Dothideomycetidae</taxon>
        <taxon>Mycosphaerellales</taxon>
        <taxon>Teratosphaeriaceae</taxon>
        <taxon>Hortaea</taxon>
    </lineage>
</organism>
<dbReference type="VEuPathDB" id="FungiDB:BTJ68_08384"/>
<evidence type="ECO:0000313" key="6">
    <source>
        <dbReference type="Proteomes" id="UP000276864"/>
    </source>
</evidence>
<comment type="caution">
    <text evidence="3">The sequence shown here is derived from an EMBL/GenBank/DDBJ whole genome shotgun (WGS) entry which is preliminary data.</text>
</comment>
<dbReference type="EMBL" id="QWIL01000072">
    <property type="protein sequence ID" value="RMY24649.1"/>
    <property type="molecule type" value="Genomic_DNA"/>
</dbReference>
<evidence type="ECO:0000313" key="7">
    <source>
        <dbReference type="Proteomes" id="UP000281245"/>
    </source>
</evidence>
<accession>A0A3M7ABB9</accession>
<feature type="compositionally biased region" description="Basic and acidic residues" evidence="1">
    <location>
        <begin position="415"/>
        <end position="437"/>
    </location>
</feature>
<dbReference type="EMBL" id="QWIM01000152">
    <property type="protein sequence ID" value="RMY38816.1"/>
    <property type="molecule type" value="Genomic_DNA"/>
</dbReference>
<evidence type="ECO:0000313" key="2">
    <source>
        <dbReference type="EMBL" id="RMX88612.1"/>
    </source>
</evidence>
<name>A0A3M7ABB9_HORWE</name>
<dbReference type="Proteomes" id="UP000281245">
    <property type="component" value="Unassembled WGS sequence"/>
</dbReference>
<evidence type="ECO:0000313" key="4">
    <source>
        <dbReference type="EMBL" id="RMY38816.1"/>
    </source>
</evidence>
<dbReference type="Proteomes" id="UP000276864">
    <property type="component" value="Unassembled WGS sequence"/>
</dbReference>
<proteinExistence type="predicted"/>
<reference evidence="5 6" key="1">
    <citation type="journal article" date="2018" name="BMC Genomics">
        <title>Genomic evidence for intraspecific hybridization in a clonal and extremely halotolerant yeast.</title>
        <authorList>
            <person name="Gostincar C."/>
            <person name="Stajich J.E."/>
            <person name="Zupancic J."/>
            <person name="Zalar P."/>
            <person name="Gunde-Cimerman N."/>
        </authorList>
    </citation>
    <scope>NUCLEOTIDE SEQUENCE [LARGE SCALE GENOMIC DNA]</scope>
    <source>
        <strain evidence="4 6">EXF-6651</strain>
        <strain evidence="2 7">EXF-6656</strain>
        <strain evidence="3 5">EXF-6669</strain>
    </source>
</reference>
<dbReference type="AlphaFoldDB" id="A0A3M7ABB9"/>
<sequence length="462" mass="52565">MAANDYEVYGHLHLEANKAAEAGGTASYRYPTAEPAGALEGESSRMESVWRREMCHQFKIADRYSHVAAVIIHWADDLEKDLHCANERKVAELDQLFRDDFNFCSRVVVLNVDSKPQAQLNSAIGNLILEHDGPSHSHLLIVYYSGHGGGCGENELIVSASVSTSFSSKRSTMADVYIRTRNITFADKTRAHNPQASWNKAERQLDDVDADVLTILDCCEAAHIIQKGIHDRANTHEVLAASGRGWTAYPPGEMSFTRHFIDALKEELEKHRRQPFSTYDLNEVIMRRRKDTSSHVYTRHGKRNGRHIVLAPLDHLRSDDKFRSADMLSRDPRNTATLDLRVVFRTDEMLQESATKLLAHRLSVAARDAKLDIRAIDWMGYQPSLYAMWLIHCRTTIRFGKRWLRLWQASKKRKAAQETEMDRERPAKRVAREEHLLPRTPCTSSGRSTPSPSAYAYQSPQT</sequence>
<dbReference type="EMBL" id="QWIJ01000063">
    <property type="protein sequence ID" value="RMX88612.1"/>
    <property type="molecule type" value="Genomic_DNA"/>
</dbReference>
<feature type="region of interest" description="Disordered" evidence="1">
    <location>
        <begin position="414"/>
        <end position="462"/>
    </location>
</feature>
<evidence type="ECO:0000313" key="5">
    <source>
        <dbReference type="Proteomes" id="UP000271337"/>
    </source>
</evidence>
<evidence type="ECO:0000256" key="1">
    <source>
        <dbReference type="SAM" id="MobiDB-lite"/>
    </source>
</evidence>
<evidence type="ECO:0000313" key="3">
    <source>
        <dbReference type="EMBL" id="RMY24649.1"/>
    </source>
</evidence>
<gene>
    <name evidence="4" type="ORF">D0866_02345</name>
    <name evidence="3" type="ORF">D0867_01240</name>
    <name evidence="2" type="ORF">D0869_01499</name>
</gene>
<dbReference type="OrthoDB" id="4760831at2759"/>
<protein>
    <submittedName>
        <fullName evidence="3">Uncharacterized protein</fullName>
    </submittedName>
</protein>
<dbReference type="Proteomes" id="UP000271337">
    <property type="component" value="Unassembled WGS sequence"/>
</dbReference>
<feature type="compositionally biased region" description="Polar residues" evidence="1">
    <location>
        <begin position="441"/>
        <end position="462"/>
    </location>
</feature>